<keyword evidence="3" id="KW-1185">Reference proteome</keyword>
<dbReference type="AlphaFoldDB" id="A0A0N5C186"/>
<feature type="domain" description="C2H2-type" evidence="2">
    <location>
        <begin position="177"/>
        <end position="198"/>
    </location>
</feature>
<organism evidence="3 4">
    <name type="scientific">Strongyloides papillosus</name>
    <name type="common">Intestinal threadworm</name>
    <dbReference type="NCBI Taxonomy" id="174720"/>
    <lineage>
        <taxon>Eukaryota</taxon>
        <taxon>Metazoa</taxon>
        <taxon>Ecdysozoa</taxon>
        <taxon>Nematoda</taxon>
        <taxon>Chromadorea</taxon>
        <taxon>Rhabditida</taxon>
        <taxon>Tylenchina</taxon>
        <taxon>Panagrolaimomorpha</taxon>
        <taxon>Strongyloidoidea</taxon>
        <taxon>Strongyloididae</taxon>
        <taxon>Strongyloides</taxon>
    </lineage>
</organism>
<reference evidence="4" key="1">
    <citation type="submission" date="2017-02" db="UniProtKB">
        <authorList>
            <consortium name="WormBaseParasite"/>
        </authorList>
    </citation>
    <scope>IDENTIFICATION</scope>
</reference>
<name>A0A0N5C186_STREA</name>
<evidence type="ECO:0000256" key="1">
    <source>
        <dbReference type="SAM" id="MobiDB-lite"/>
    </source>
</evidence>
<evidence type="ECO:0000313" key="4">
    <source>
        <dbReference type="WBParaSite" id="SPAL_0001176400.1"/>
    </source>
</evidence>
<evidence type="ECO:0000313" key="3">
    <source>
        <dbReference type="Proteomes" id="UP000046392"/>
    </source>
</evidence>
<feature type="compositionally biased region" description="Basic and acidic residues" evidence="1">
    <location>
        <begin position="18"/>
        <end position="30"/>
    </location>
</feature>
<proteinExistence type="predicted"/>
<dbReference type="Proteomes" id="UP000046392">
    <property type="component" value="Unplaced"/>
</dbReference>
<sequence>MNSVIHGSESTNAVENFVKSEETKEIDSSKKPTGGNGNSINTVTVQRIDDSEQREKFFLDTINSINKMSFEYEKNNSSSRAVEVVEISADPKSPKQKYNFPIPLFCKNKMTICQKCGEEVNEDYLSRRKHVFLEHQIDIKDQLKDLTRLKKTDILFKGFMNIYDCFPEYAVCSDFQCIECDRYYGSFKGMKYHVGASHQNIIRIKCPFKNCDFKTGGGYQANDHIRTHMKGNGNNKDKVSIRNLASYISAQRYATFKSSCDRGDQMVEKMLNHYFPICVSHYGNFQDDFKKDLSEFKRSYLKPYVLYD</sequence>
<evidence type="ECO:0000259" key="2">
    <source>
        <dbReference type="PROSITE" id="PS00028"/>
    </source>
</evidence>
<dbReference type="Gene3D" id="3.30.160.60">
    <property type="entry name" value="Classic Zinc Finger"/>
    <property type="match status" value="1"/>
</dbReference>
<feature type="compositionally biased region" description="Polar residues" evidence="1">
    <location>
        <begin position="1"/>
        <end position="14"/>
    </location>
</feature>
<dbReference type="PROSITE" id="PS00028">
    <property type="entry name" value="ZINC_FINGER_C2H2_1"/>
    <property type="match status" value="1"/>
</dbReference>
<protein>
    <submittedName>
        <fullName evidence="4">C2H2-type domain-containing protein</fullName>
    </submittedName>
</protein>
<accession>A0A0N5C186</accession>
<feature type="region of interest" description="Disordered" evidence="1">
    <location>
        <begin position="1"/>
        <end position="46"/>
    </location>
</feature>
<dbReference type="WBParaSite" id="SPAL_0001176400.1">
    <property type="protein sequence ID" value="SPAL_0001176400.1"/>
    <property type="gene ID" value="SPAL_0001176400"/>
</dbReference>
<dbReference type="SMART" id="SM00355">
    <property type="entry name" value="ZnF_C2H2"/>
    <property type="match status" value="3"/>
</dbReference>
<dbReference type="InterPro" id="IPR013087">
    <property type="entry name" value="Znf_C2H2_type"/>
</dbReference>